<evidence type="ECO:0000313" key="2">
    <source>
        <dbReference type="EMBL" id="KAL3083873.1"/>
    </source>
</evidence>
<dbReference type="PROSITE" id="PS50188">
    <property type="entry name" value="B302_SPRY"/>
    <property type="match status" value="1"/>
</dbReference>
<dbReference type="SUPFAM" id="SSF49899">
    <property type="entry name" value="Concanavalin A-like lectins/glucanases"/>
    <property type="match status" value="1"/>
</dbReference>
<comment type="caution">
    <text evidence="2">The sequence shown here is derived from an EMBL/GenBank/DDBJ whole genome shotgun (WGS) entry which is preliminary data.</text>
</comment>
<organism evidence="2 3">
    <name type="scientific">Heterodera trifolii</name>
    <dbReference type="NCBI Taxonomy" id="157864"/>
    <lineage>
        <taxon>Eukaryota</taxon>
        <taxon>Metazoa</taxon>
        <taxon>Ecdysozoa</taxon>
        <taxon>Nematoda</taxon>
        <taxon>Chromadorea</taxon>
        <taxon>Rhabditida</taxon>
        <taxon>Tylenchina</taxon>
        <taxon>Tylenchomorpha</taxon>
        <taxon>Tylenchoidea</taxon>
        <taxon>Heteroderidae</taxon>
        <taxon>Heteroderinae</taxon>
        <taxon>Heterodera</taxon>
    </lineage>
</organism>
<dbReference type="EMBL" id="JBICBT010001088">
    <property type="protein sequence ID" value="KAL3083873.1"/>
    <property type="molecule type" value="Genomic_DNA"/>
</dbReference>
<dbReference type="Proteomes" id="UP001620626">
    <property type="component" value="Unassembled WGS sequence"/>
</dbReference>
<name>A0ABD2J4P0_9BILA</name>
<dbReference type="InterPro" id="IPR043136">
    <property type="entry name" value="B30.2/SPRY_sf"/>
</dbReference>
<protein>
    <recommendedName>
        <fullName evidence="1">B30.2/SPRY domain-containing protein</fullName>
    </recommendedName>
</protein>
<dbReference type="InterPro" id="IPR013320">
    <property type="entry name" value="ConA-like_dom_sf"/>
</dbReference>
<evidence type="ECO:0000313" key="3">
    <source>
        <dbReference type="Proteomes" id="UP001620626"/>
    </source>
</evidence>
<sequence>MQYCSCLFFGFSLKRESFITGPLTSIAYGYSSNGKLWANWANLETARSYGENDVVGCGVHLATRQIFFTKNGKRMAIGPSREFQSSKGIRKMRQ</sequence>
<evidence type="ECO:0000259" key="1">
    <source>
        <dbReference type="PROSITE" id="PS50188"/>
    </source>
</evidence>
<reference evidence="2 3" key="1">
    <citation type="submission" date="2024-10" db="EMBL/GenBank/DDBJ databases">
        <authorList>
            <person name="Kim D."/>
        </authorList>
    </citation>
    <scope>NUCLEOTIDE SEQUENCE [LARGE SCALE GENOMIC DNA]</scope>
    <source>
        <strain evidence="2">BH-2024</strain>
    </source>
</reference>
<dbReference type="InterPro" id="IPR001870">
    <property type="entry name" value="B30.2/SPRY"/>
</dbReference>
<keyword evidence="3" id="KW-1185">Reference proteome</keyword>
<proteinExistence type="predicted"/>
<gene>
    <name evidence="2" type="ORF">niasHT_036444</name>
</gene>
<feature type="domain" description="B30.2/SPRY" evidence="1">
    <location>
        <begin position="1"/>
        <end position="94"/>
    </location>
</feature>
<dbReference type="InterPro" id="IPR003877">
    <property type="entry name" value="SPRY_dom"/>
</dbReference>
<dbReference type="Pfam" id="PF00622">
    <property type="entry name" value="SPRY"/>
    <property type="match status" value="1"/>
</dbReference>
<dbReference type="AlphaFoldDB" id="A0ABD2J4P0"/>
<accession>A0ABD2J4P0</accession>
<dbReference type="Gene3D" id="2.60.120.920">
    <property type="match status" value="1"/>
</dbReference>